<keyword evidence="3" id="KW-1185">Reference proteome</keyword>
<feature type="compositionally biased region" description="Polar residues" evidence="1">
    <location>
        <begin position="8"/>
        <end position="21"/>
    </location>
</feature>
<dbReference type="Proteomes" id="UP000199126">
    <property type="component" value="Unassembled WGS sequence"/>
</dbReference>
<name>A0A1H8SS47_9EURY</name>
<evidence type="ECO:0000313" key="2">
    <source>
        <dbReference type="EMBL" id="SEO81417.1"/>
    </source>
</evidence>
<proteinExistence type="predicted"/>
<protein>
    <recommendedName>
        <fullName evidence="4">Halobacterial output domain-containing protein</fullName>
    </recommendedName>
</protein>
<sequence length="108" mass="11109">MPREQPVLGTTSRVTVASNPPETLDRPRAEAESLSDLVDFAIDANTGVVESPAGDSFFVVTDECLVTYEPPSVPGGVRADERPASTGDVTSGSTNGGSTAEQADPGDD</sequence>
<evidence type="ECO:0000313" key="3">
    <source>
        <dbReference type="Proteomes" id="UP000199126"/>
    </source>
</evidence>
<evidence type="ECO:0000256" key="1">
    <source>
        <dbReference type="SAM" id="MobiDB-lite"/>
    </source>
</evidence>
<dbReference type="InterPro" id="IPR035185">
    <property type="entry name" value="DUF5305"/>
</dbReference>
<organism evidence="2 3">
    <name type="scientific">Halogranum amylolyticum</name>
    <dbReference type="NCBI Taxonomy" id="660520"/>
    <lineage>
        <taxon>Archaea</taxon>
        <taxon>Methanobacteriati</taxon>
        <taxon>Methanobacteriota</taxon>
        <taxon>Stenosarchaea group</taxon>
        <taxon>Halobacteria</taxon>
        <taxon>Halobacteriales</taxon>
        <taxon>Haloferacaceae</taxon>
    </lineage>
</organism>
<feature type="region of interest" description="Disordered" evidence="1">
    <location>
        <begin position="68"/>
        <end position="108"/>
    </location>
</feature>
<evidence type="ECO:0008006" key="4">
    <source>
        <dbReference type="Google" id="ProtNLM"/>
    </source>
</evidence>
<dbReference type="RefSeq" id="WP_139246598.1">
    <property type="nucleotide sequence ID" value="NZ_FODV01000005.1"/>
</dbReference>
<reference evidence="3" key="1">
    <citation type="submission" date="2016-10" db="EMBL/GenBank/DDBJ databases">
        <authorList>
            <person name="Varghese N."/>
            <person name="Submissions S."/>
        </authorList>
    </citation>
    <scope>NUCLEOTIDE SEQUENCE [LARGE SCALE GENOMIC DNA]</scope>
    <source>
        <strain evidence="3">CGMCC 1.10121</strain>
    </source>
</reference>
<dbReference type="OrthoDB" id="270764at2157"/>
<feature type="region of interest" description="Disordered" evidence="1">
    <location>
        <begin position="1"/>
        <end position="31"/>
    </location>
</feature>
<dbReference type="EMBL" id="FODV01000005">
    <property type="protein sequence ID" value="SEO81417.1"/>
    <property type="molecule type" value="Genomic_DNA"/>
</dbReference>
<dbReference type="AlphaFoldDB" id="A0A1H8SS47"/>
<dbReference type="Pfam" id="PF17231">
    <property type="entry name" value="DUF5305"/>
    <property type="match status" value="1"/>
</dbReference>
<accession>A0A1H8SS47</accession>
<gene>
    <name evidence="2" type="ORF">SAMN04487948_105289</name>
</gene>
<feature type="compositionally biased region" description="Polar residues" evidence="1">
    <location>
        <begin position="87"/>
        <end position="101"/>
    </location>
</feature>